<keyword evidence="3" id="KW-1185">Reference proteome</keyword>
<feature type="transmembrane region" description="Helical" evidence="1">
    <location>
        <begin position="12"/>
        <end position="33"/>
    </location>
</feature>
<keyword evidence="1" id="KW-0472">Membrane</keyword>
<dbReference type="STRING" id="476652.DEAC_c23700"/>
<keyword evidence="1" id="KW-0812">Transmembrane</keyword>
<feature type="transmembrane region" description="Helical" evidence="1">
    <location>
        <begin position="143"/>
        <end position="163"/>
    </location>
</feature>
<evidence type="ECO:0000256" key="1">
    <source>
        <dbReference type="SAM" id="Phobius"/>
    </source>
</evidence>
<reference evidence="2 3" key="1">
    <citation type="submission" date="2015-06" db="EMBL/GenBank/DDBJ databases">
        <title>Draft genome of the moderately acidophilic sulfate reducer Candidatus Desulfosporosinus acididurans strain M1.</title>
        <authorList>
            <person name="Poehlein A."/>
            <person name="Petzsch P."/>
            <person name="Johnson B.D."/>
            <person name="Schloemann M."/>
            <person name="Daniel R."/>
            <person name="Muehling M."/>
        </authorList>
    </citation>
    <scope>NUCLEOTIDE SEQUENCE [LARGE SCALE GENOMIC DNA]</scope>
    <source>
        <strain evidence="2 3">M1</strain>
    </source>
</reference>
<proteinExistence type="predicted"/>
<accession>A0A0J1FQF5</accession>
<feature type="transmembrane region" description="Helical" evidence="1">
    <location>
        <begin position="259"/>
        <end position="280"/>
    </location>
</feature>
<comment type="caution">
    <text evidence="2">The sequence shown here is derived from an EMBL/GenBank/DDBJ whole genome shotgun (WGS) entry which is preliminary data.</text>
</comment>
<feature type="transmembrane region" description="Helical" evidence="1">
    <location>
        <begin position="200"/>
        <end position="217"/>
    </location>
</feature>
<evidence type="ECO:0000313" key="2">
    <source>
        <dbReference type="EMBL" id="KLU65740.1"/>
    </source>
</evidence>
<sequence>MTFASFGLNLDLFSALFFNVLVMLSLTTMILGLQKTGGLVYLTKPFDRFKTSRSQAIAWFVLSVVFSGLTTNLILANILIPMAVVYAKERTMDPVELNLAVLLGILAGTEFFPYGGGDTIIENTLISHDLHRPLGLLTWGQMMWVPTILACLITGLWLAYKVVNNKTLTEFKTEVRGSAAMLMEFMLLIAGVYLTFRTKLQGYVVLVAFLSALVSRLPAAKLKTLPFKAIIYWSLSLILGKILSVLLKTHVHFTIPSNVYSFGGIFLFIAVVFMISNFLTRSALSSMIMPLVLASAVPDKLWLSALAIKSFSLGYLLIFSDSANVVSVGYGLRQSKLLRIGLPIALMQMAAYILYFYFTKTVLTP</sequence>
<dbReference type="EMBL" id="LDZY01000007">
    <property type="protein sequence ID" value="KLU65740.1"/>
    <property type="molecule type" value="Genomic_DNA"/>
</dbReference>
<feature type="transmembrane region" description="Helical" evidence="1">
    <location>
        <begin position="229"/>
        <end position="247"/>
    </location>
</feature>
<feature type="transmembrane region" description="Helical" evidence="1">
    <location>
        <begin position="340"/>
        <end position="358"/>
    </location>
</feature>
<organism evidence="2 3">
    <name type="scientific">Desulfosporosinus acididurans</name>
    <dbReference type="NCBI Taxonomy" id="476652"/>
    <lineage>
        <taxon>Bacteria</taxon>
        <taxon>Bacillati</taxon>
        <taxon>Bacillota</taxon>
        <taxon>Clostridia</taxon>
        <taxon>Eubacteriales</taxon>
        <taxon>Desulfitobacteriaceae</taxon>
        <taxon>Desulfosporosinus</taxon>
    </lineage>
</organism>
<dbReference type="RefSeq" id="WP_047810218.1">
    <property type="nucleotide sequence ID" value="NZ_LDZY01000007.1"/>
</dbReference>
<gene>
    <name evidence="2" type="ORF">DEAC_c23700</name>
</gene>
<dbReference type="AlphaFoldDB" id="A0A0J1FQF5"/>
<name>A0A0J1FQF5_9FIRM</name>
<dbReference type="PATRIC" id="fig|476652.3.peg.2463"/>
<keyword evidence="1" id="KW-1133">Transmembrane helix</keyword>
<dbReference type="Proteomes" id="UP000036356">
    <property type="component" value="Unassembled WGS sequence"/>
</dbReference>
<feature type="transmembrane region" description="Helical" evidence="1">
    <location>
        <begin position="175"/>
        <end position="194"/>
    </location>
</feature>
<evidence type="ECO:0000313" key="3">
    <source>
        <dbReference type="Proteomes" id="UP000036356"/>
    </source>
</evidence>
<feature type="transmembrane region" description="Helical" evidence="1">
    <location>
        <begin position="56"/>
        <end position="85"/>
    </location>
</feature>
<feature type="transmembrane region" description="Helical" evidence="1">
    <location>
        <begin position="97"/>
        <end position="115"/>
    </location>
</feature>
<protein>
    <submittedName>
        <fullName evidence="2">Uncharacterized protein</fullName>
    </submittedName>
</protein>
<feature type="transmembrane region" description="Helical" evidence="1">
    <location>
        <begin position="301"/>
        <end position="320"/>
    </location>
</feature>